<dbReference type="InterPro" id="IPR020846">
    <property type="entry name" value="MFS_dom"/>
</dbReference>
<dbReference type="AlphaFoldDB" id="V5ZCS5"/>
<feature type="transmembrane region" description="Helical" evidence="8">
    <location>
        <begin position="48"/>
        <end position="74"/>
    </location>
</feature>
<feature type="transmembrane region" description="Helical" evidence="8">
    <location>
        <begin position="188"/>
        <end position="208"/>
    </location>
</feature>
<feature type="transmembrane region" description="Helical" evidence="8">
    <location>
        <begin position="86"/>
        <end position="105"/>
    </location>
</feature>
<dbReference type="Proteomes" id="UP000018217">
    <property type="component" value="Unassembled WGS sequence"/>
</dbReference>
<evidence type="ECO:0000313" key="11">
    <source>
        <dbReference type="Proteomes" id="UP000018217"/>
    </source>
</evidence>
<keyword evidence="3" id="KW-1003">Cell membrane</keyword>
<dbReference type="NCBIfam" id="TIGR00883">
    <property type="entry name" value="2A0106"/>
    <property type="match status" value="1"/>
</dbReference>
<evidence type="ECO:0000256" key="6">
    <source>
        <dbReference type="ARBA" id="ARBA00022989"/>
    </source>
</evidence>
<dbReference type="Gene3D" id="1.20.1250.20">
    <property type="entry name" value="MFS general substrate transporter like domains"/>
    <property type="match status" value="1"/>
</dbReference>
<keyword evidence="11" id="KW-1185">Reference proteome</keyword>
<evidence type="ECO:0000256" key="8">
    <source>
        <dbReference type="SAM" id="Phobius"/>
    </source>
</evidence>
<evidence type="ECO:0000256" key="1">
    <source>
        <dbReference type="ARBA" id="ARBA00004429"/>
    </source>
</evidence>
<evidence type="ECO:0000313" key="10">
    <source>
        <dbReference type="EMBL" id="CCG89050.1"/>
    </source>
</evidence>
<dbReference type="InterPro" id="IPR004736">
    <property type="entry name" value="MHS_symport"/>
</dbReference>
<feature type="transmembrane region" description="Helical" evidence="8">
    <location>
        <begin position="117"/>
        <end position="137"/>
    </location>
</feature>
<evidence type="ECO:0000259" key="9">
    <source>
        <dbReference type="PROSITE" id="PS50850"/>
    </source>
</evidence>
<dbReference type="GO" id="GO:0005886">
    <property type="term" value="C:plasma membrane"/>
    <property type="evidence" value="ECO:0007669"/>
    <property type="project" value="UniProtKB-SubCell"/>
</dbReference>
<feature type="domain" description="Major facilitator superfamily (MFS) profile" evidence="9">
    <location>
        <begin position="43"/>
        <end position="456"/>
    </location>
</feature>
<feature type="transmembrane region" description="Helical" evidence="8">
    <location>
        <begin position="430"/>
        <end position="451"/>
    </location>
</feature>
<gene>
    <name evidence="10" type="primary">yhjE</name>
    <name evidence="10" type="ORF">EPIR_3687</name>
</gene>
<dbReference type="SUPFAM" id="SSF103473">
    <property type="entry name" value="MFS general substrate transporter"/>
    <property type="match status" value="1"/>
</dbReference>
<comment type="subcellular location">
    <subcellularLocation>
        <location evidence="1">Cell inner membrane</location>
        <topology evidence="1">Multi-pass membrane protein</topology>
    </subcellularLocation>
</comment>
<keyword evidence="5 8" id="KW-0812">Transmembrane</keyword>
<feature type="transmembrane region" description="Helical" evidence="8">
    <location>
        <begin position="310"/>
        <end position="332"/>
    </location>
</feature>
<sequence length="461" mass="49670">MQPGLCVRFCIHRLQTDKNKHMQATIAPSIDAEAPPVNSRGKVMVASLVGTAIEFFDFYIYATAAVIVFPHIFFPQGDTTVATLQSLATFAIAFVARPIGSALFGHFGDRAGRKVTLVASLLTMGISTVVIGLLPGYDSIGVFAPLLLALARFGQGLGLGGEWGGAALLATENAPAKKRALYGSFPQLGAPVGFFFANGTFLLLSWLLSEEQFMNWGWRVPFILSAVLVLIGLYVRVSLHESPVFAKVQKEKKQVKIPIGTLLSKHLGTTVIGTFIMLATYTLFYIMTVYSMTYGTTPAPNGLGIPRNTFLWMLMLAVIGFGVMVPIAGLLADRFGRRKTMIVITLLIIAFSLIFPSMLGSGNQALIMAFLLCGLSIMGLTFGPMGALLPELFPTEVRYTGASFSYNLSSILGASVAPYIATWLAHTYGLFYVGIYLAAMACLTLVALIICKETRHASLSD</sequence>
<dbReference type="STRING" id="1161919.EPIR_3687"/>
<proteinExistence type="predicted"/>
<feature type="transmembrane region" description="Helical" evidence="8">
    <location>
        <begin position="404"/>
        <end position="424"/>
    </location>
</feature>
<evidence type="ECO:0000256" key="7">
    <source>
        <dbReference type="ARBA" id="ARBA00023136"/>
    </source>
</evidence>
<dbReference type="Pfam" id="PF00083">
    <property type="entry name" value="Sugar_tr"/>
    <property type="match status" value="1"/>
</dbReference>
<dbReference type="InterPro" id="IPR036259">
    <property type="entry name" value="MFS_trans_sf"/>
</dbReference>
<dbReference type="GO" id="GO:0022857">
    <property type="term" value="F:transmembrane transporter activity"/>
    <property type="evidence" value="ECO:0007669"/>
    <property type="project" value="InterPro"/>
</dbReference>
<keyword evidence="7 8" id="KW-0472">Membrane</keyword>
<feature type="transmembrane region" description="Helical" evidence="8">
    <location>
        <begin position="220"/>
        <end position="246"/>
    </location>
</feature>
<dbReference type="InterPro" id="IPR005829">
    <property type="entry name" value="Sugar_transporter_CS"/>
</dbReference>
<accession>V5ZCS5</accession>
<keyword evidence="4" id="KW-0997">Cell inner membrane</keyword>
<evidence type="ECO:0000256" key="4">
    <source>
        <dbReference type="ARBA" id="ARBA00022519"/>
    </source>
</evidence>
<feature type="transmembrane region" description="Helical" evidence="8">
    <location>
        <begin position="365"/>
        <end position="383"/>
    </location>
</feature>
<keyword evidence="6 8" id="KW-1133">Transmembrane helix</keyword>
<evidence type="ECO:0000256" key="5">
    <source>
        <dbReference type="ARBA" id="ARBA00022692"/>
    </source>
</evidence>
<reference evidence="10 11" key="1">
    <citation type="journal article" date="2013" name="Syst. Appl. Microbiol.">
        <title>Phylogenetic position and virulence apparatus of the pear flower necrosis pathogen Erwinia piriflorinigrans CFBP 5888T as assessed by comparative genomics.</title>
        <authorList>
            <person name="Smits T.H."/>
            <person name="Rezzonico F."/>
            <person name="Lopez M.M."/>
            <person name="Blom J."/>
            <person name="Goesmann A."/>
            <person name="Frey J.E."/>
            <person name="Duffy B."/>
        </authorList>
    </citation>
    <scope>NUCLEOTIDE SEQUENCE [LARGE SCALE GENOMIC DNA]</scope>
    <source>
        <strain evidence="11">CFBP5888</strain>
    </source>
</reference>
<organism evidence="10 11">
    <name type="scientific">Erwinia piriflorinigrans CFBP 5888</name>
    <dbReference type="NCBI Taxonomy" id="1161919"/>
    <lineage>
        <taxon>Bacteria</taxon>
        <taxon>Pseudomonadati</taxon>
        <taxon>Pseudomonadota</taxon>
        <taxon>Gammaproteobacteria</taxon>
        <taxon>Enterobacterales</taxon>
        <taxon>Erwiniaceae</taxon>
        <taxon>Erwinia</taxon>
    </lineage>
</organism>
<dbReference type="Pfam" id="PF07690">
    <property type="entry name" value="MFS_1"/>
    <property type="match status" value="1"/>
</dbReference>
<protein>
    <submittedName>
        <fullName evidence="10">Putative MHS family MFS transporter</fullName>
    </submittedName>
</protein>
<dbReference type="PROSITE" id="PS00216">
    <property type="entry name" value="SUGAR_TRANSPORT_1"/>
    <property type="match status" value="1"/>
</dbReference>
<dbReference type="CDD" id="cd17369">
    <property type="entry name" value="MFS_ShiA_like"/>
    <property type="match status" value="1"/>
</dbReference>
<evidence type="ECO:0000256" key="3">
    <source>
        <dbReference type="ARBA" id="ARBA00022475"/>
    </source>
</evidence>
<feature type="transmembrane region" description="Helical" evidence="8">
    <location>
        <begin position="341"/>
        <end position="359"/>
    </location>
</feature>
<feature type="transmembrane region" description="Helical" evidence="8">
    <location>
        <begin position="267"/>
        <end position="290"/>
    </location>
</feature>
<evidence type="ECO:0000256" key="2">
    <source>
        <dbReference type="ARBA" id="ARBA00022448"/>
    </source>
</evidence>
<comment type="caution">
    <text evidence="10">The sequence shown here is derived from an EMBL/GenBank/DDBJ whole genome shotgun (WGS) entry which is preliminary data.</text>
</comment>
<dbReference type="EMBL" id="CAHS01000023">
    <property type="protein sequence ID" value="CCG89050.1"/>
    <property type="molecule type" value="Genomic_DNA"/>
</dbReference>
<keyword evidence="2" id="KW-0813">Transport</keyword>
<dbReference type="PANTHER" id="PTHR43045">
    <property type="entry name" value="SHIKIMATE TRANSPORTER"/>
    <property type="match status" value="1"/>
</dbReference>
<dbReference type="InterPro" id="IPR005828">
    <property type="entry name" value="MFS_sugar_transport-like"/>
</dbReference>
<dbReference type="PROSITE" id="PS50850">
    <property type="entry name" value="MFS"/>
    <property type="match status" value="1"/>
</dbReference>
<dbReference type="FunFam" id="1.20.1250.20:FF:000001">
    <property type="entry name" value="Dicarboxylate MFS transporter"/>
    <property type="match status" value="1"/>
</dbReference>
<dbReference type="PANTHER" id="PTHR43045:SF2">
    <property type="entry name" value="INNER MEMBRANE METABOLITE TRANSPORT PROTEIN YHJE"/>
    <property type="match status" value="1"/>
</dbReference>
<name>V5ZCS5_9GAMM</name>
<dbReference type="InterPro" id="IPR011701">
    <property type="entry name" value="MFS"/>
</dbReference>